<keyword evidence="2" id="KW-1185">Reference proteome</keyword>
<evidence type="ECO:0000313" key="1">
    <source>
        <dbReference type="EMBL" id="CEG38874.1"/>
    </source>
</evidence>
<reference evidence="2" key="1">
    <citation type="submission" date="2014-09" db="EMBL/GenBank/DDBJ databases">
        <authorList>
            <person name="Sharma Rahul"/>
            <person name="Thines Marco"/>
        </authorList>
    </citation>
    <scope>NUCLEOTIDE SEQUENCE [LARGE SCALE GENOMIC DNA]</scope>
</reference>
<accession>A0A0P1AEQ8</accession>
<dbReference type="RefSeq" id="XP_024575243.1">
    <property type="nucleotide sequence ID" value="XM_024724357.1"/>
</dbReference>
<protein>
    <submittedName>
        <fullName evidence="1">Uncharacterized protein</fullName>
    </submittedName>
</protein>
<proteinExistence type="predicted"/>
<sequence>MQVFWIAPDFVAKHKAIYLDGFERETNLVISLHCHGILVRHVRPTKDLNEIRGLLSVYLFRSRNIV</sequence>
<dbReference type="EMBL" id="CCYD01000322">
    <property type="protein sequence ID" value="CEG38874.1"/>
    <property type="molecule type" value="Genomic_DNA"/>
</dbReference>
<dbReference type="AlphaFoldDB" id="A0A0P1AEQ8"/>
<name>A0A0P1AEQ8_PLAHL</name>
<dbReference type="Proteomes" id="UP000054928">
    <property type="component" value="Unassembled WGS sequence"/>
</dbReference>
<dbReference type="GeneID" id="36403976"/>
<organism evidence="1 2">
    <name type="scientific">Plasmopara halstedii</name>
    <name type="common">Downy mildew of sunflower</name>
    <dbReference type="NCBI Taxonomy" id="4781"/>
    <lineage>
        <taxon>Eukaryota</taxon>
        <taxon>Sar</taxon>
        <taxon>Stramenopiles</taxon>
        <taxon>Oomycota</taxon>
        <taxon>Peronosporomycetes</taxon>
        <taxon>Peronosporales</taxon>
        <taxon>Peronosporaceae</taxon>
        <taxon>Plasmopara</taxon>
    </lineage>
</organism>
<evidence type="ECO:0000313" key="2">
    <source>
        <dbReference type="Proteomes" id="UP000054928"/>
    </source>
</evidence>